<accession>A0A6A3A6E2</accession>
<comment type="caution">
    <text evidence="3">The sequence shown here is derived from an EMBL/GenBank/DDBJ whole genome shotgun (WGS) entry which is preliminary data.</text>
</comment>
<proteinExistence type="predicted"/>
<feature type="signal peptide" evidence="2">
    <location>
        <begin position="1"/>
        <end position="19"/>
    </location>
</feature>
<feature type="region of interest" description="Disordered" evidence="1">
    <location>
        <begin position="55"/>
        <end position="80"/>
    </location>
</feature>
<dbReference type="AlphaFoldDB" id="A0A6A3A6E2"/>
<evidence type="ECO:0000256" key="2">
    <source>
        <dbReference type="SAM" id="SignalP"/>
    </source>
</evidence>
<sequence length="189" mass="21410">MTKAVIIAISFLSSLFTVGVPTKLPWLCGSLRPICVSQISILNYACGGLPLSPFPPPSHHRKGRGRSSCKHRRRRRHGQHRRSDRQNYCCQWLRQVDNECVCDVLAHLPAFLSRPNHQYTIPIGDTCTIRLGDDCFLDPYLITIMGVDIPKVAIISRIVSTITTTVVRMRFRESGDGLDQGKKFYSWLD</sequence>
<dbReference type="InterPro" id="IPR036312">
    <property type="entry name" value="Bifun_inhib/LTP/seed_sf"/>
</dbReference>
<dbReference type="SUPFAM" id="SSF47699">
    <property type="entry name" value="Bifunctional inhibitor/lipid-transfer protein/seed storage 2S albumin"/>
    <property type="match status" value="1"/>
</dbReference>
<dbReference type="PANTHER" id="PTHR34377">
    <property type="entry name" value="TETRATRICOPEPTIDE REPEAT (TPR)-LIKE SUPERFAMILY PROTEIN"/>
    <property type="match status" value="1"/>
</dbReference>
<feature type="chain" id="PRO_5025506286" description="Bifunctional inhibitor/plant lipid transfer protein/seed storage helical domain-containing protein" evidence="2">
    <location>
        <begin position="20"/>
        <end position="189"/>
    </location>
</feature>
<feature type="compositionally biased region" description="Basic residues" evidence="1">
    <location>
        <begin position="58"/>
        <end position="80"/>
    </location>
</feature>
<evidence type="ECO:0000256" key="1">
    <source>
        <dbReference type="SAM" id="MobiDB-lite"/>
    </source>
</evidence>
<evidence type="ECO:0008006" key="5">
    <source>
        <dbReference type="Google" id="ProtNLM"/>
    </source>
</evidence>
<dbReference type="PANTHER" id="PTHR34377:SF3">
    <property type="entry name" value="TETRATRICOPEPTIDE REPEAT (TPR)-LIKE SUPERFAMILY PROTEIN"/>
    <property type="match status" value="1"/>
</dbReference>
<organism evidence="3 4">
    <name type="scientific">Hibiscus syriacus</name>
    <name type="common">Rose of Sharon</name>
    <dbReference type="NCBI Taxonomy" id="106335"/>
    <lineage>
        <taxon>Eukaryota</taxon>
        <taxon>Viridiplantae</taxon>
        <taxon>Streptophyta</taxon>
        <taxon>Embryophyta</taxon>
        <taxon>Tracheophyta</taxon>
        <taxon>Spermatophyta</taxon>
        <taxon>Magnoliopsida</taxon>
        <taxon>eudicotyledons</taxon>
        <taxon>Gunneridae</taxon>
        <taxon>Pentapetalae</taxon>
        <taxon>rosids</taxon>
        <taxon>malvids</taxon>
        <taxon>Malvales</taxon>
        <taxon>Malvaceae</taxon>
        <taxon>Malvoideae</taxon>
        <taxon>Hibiscus</taxon>
    </lineage>
</organism>
<protein>
    <recommendedName>
        <fullName evidence="5">Bifunctional inhibitor/plant lipid transfer protein/seed storage helical domain-containing protein</fullName>
    </recommendedName>
</protein>
<name>A0A6A3A6E2_HIBSY</name>
<keyword evidence="2" id="KW-0732">Signal</keyword>
<evidence type="ECO:0000313" key="4">
    <source>
        <dbReference type="Proteomes" id="UP000436088"/>
    </source>
</evidence>
<gene>
    <name evidence="3" type="ORF">F3Y22_tig00110577pilonHSYRG00047</name>
</gene>
<dbReference type="Proteomes" id="UP000436088">
    <property type="component" value="Unassembled WGS sequence"/>
</dbReference>
<reference evidence="3" key="1">
    <citation type="submission" date="2019-09" db="EMBL/GenBank/DDBJ databases">
        <title>Draft genome information of white flower Hibiscus syriacus.</title>
        <authorList>
            <person name="Kim Y.-M."/>
        </authorList>
    </citation>
    <scope>NUCLEOTIDE SEQUENCE [LARGE SCALE GENOMIC DNA]</scope>
    <source>
        <strain evidence="3">YM2019G1</strain>
    </source>
</reference>
<dbReference type="EMBL" id="VEPZ02001037">
    <property type="protein sequence ID" value="KAE8699503.1"/>
    <property type="molecule type" value="Genomic_DNA"/>
</dbReference>
<evidence type="ECO:0000313" key="3">
    <source>
        <dbReference type="EMBL" id="KAE8699503.1"/>
    </source>
</evidence>
<keyword evidence="4" id="KW-1185">Reference proteome</keyword>